<gene>
    <name evidence="1" type="ORF">CYMTET_17768</name>
</gene>
<dbReference type="AlphaFoldDB" id="A0AAE0GAS7"/>
<dbReference type="Proteomes" id="UP001190700">
    <property type="component" value="Unassembled WGS sequence"/>
</dbReference>
<sequence>MAALARMRVDPGDAQAHKAAAVAPCSKFQEWLEGARVVAVLKDDLGVNIRPIACGEVLWKLEAKVSAAIKGGVDLKSREGAQQGDPLGPLYLAASLQTVLEQVQEGHSEVIADLDDVLLMGPPLATAGAYDPYDLALTFSLLSRRLPRLGEPLFLFGCLEHKGA</sequence>
<evidence type="ECO:0008006" key="3">
    <source>
        <dbReference type="Google" id="ProtNLM"/>
    </source>
</evidence>
<keyword evidence="2" id="KW-1185">Reference proteome</keyword>
<proteinExistence type="predicted"/>
<name>A0AAE0GAS7_9CHLO</name>
<organism evidence="1 2">
    <name type="scientific">Cymbomonas tetramitiformis</name>
    <dbReference type="NCBI Taxonomy" id="36881"/>
    <lineage>
        <taxon>Eukaryota</taxon>
        <taxon>Viridiplantae</taxon>
        <taxon>Chlorophyta</taxon>
        <taxon>Pyramimonadophyceae</taxon>
        <taxon>Pyramimonadales</taxon>
        <taxon>Pyramimonadaceae</taxon>
        <taxon>Cymbomonas</taxon>
    </lineage>
</organism>
<comment type="caution">
    <text evidence="1">The sequence shown here is derived from an EMBL/GenBank/DDBJ whole genome shotgun (WGS) entry which is preliminary data.</text>
</comment>
<evidence type="ECO:0000313" key="2">
    <source>
        <dbReference type="Proteomes" id="UP001190700"/>
    </source>
</evidence>
<reference evidence="1 2" key="1">
    <citation type="journal article" date="2015" name="Genome Biol. Evol.">
        <title>Comparative Genomics of a Bacterivorous Green Alga Reveals Evolutionary Causalities and Consequences of Phago-Mixotrophic Mode of Nutrition.</title>
        <authorList>
            <person name="Burns J.A."/>
            <person name="Paasch A."/>
            <person name="Narechania A."/>
            <person name="Kim E."/>
        </authorList>
    </citation>
    <scope>NUCLEOTIDE SEQUENCE [LARGE SCALE GENOMIC DNA]</scope>
    <source>
        <strain evidence="1 2">PLY_AMNH</strain>
    </source>
</reference>
<accession>A0AAE0GAS7</accession>
<dbReference type="EMBL" id="LGRX02007998">
    <property type="protein sequence ID" value="KAK3274026.1"/>
    <property type="molecule type" value="Genomic_DNA"/>
</dbReference>
<evidence type="ECO:0000313" key="1">
    <source>
        <dbReference type="EMBL" id="KAK3274026.1"/>
    </source>
</evidence>
<protein>
    <recommendedName>
        <fullName evidence="3">Reverse transcriptase domain-containing protein</fullName>
    </recommendedName>
</protein>